<sequence>MSLCFMCMSTFSDCLCVLCVHVIVLAWGTFMLTWERPRYLI</sequence>
<reference evidence="2" key="1">
    <citation type="submission" date="2014-11" db="EMBL/GenBank/DDBJ databases">
        <authorList>
            <person name="Amaro Gonzalez C."/>
        </authorList>
    </citation>
    <scope>NUCLEOTIDE SEQUENCE</scope>
</reference>
<keyword evidence="1" id="KW-1133">Transmembrane helix</keyword>
<evidence type="ECO:0000313" key="2">
    <source>
        <dbReference type="EMBL" id="JAH89218.1"/>
    </source>
</evidence>
<accession>A0A0E9WIA0</accession>
<evidence type="ECO:0000256" key="1">
    <source>
        <dbReference type="SAM" id="Phobius"/>
    </source>
</evidence>
<dbReference type="AlphaFoldDB" id="A0A0E9WIA0"/>
<keyword evidence="1" id="KW-0812">Transmembrane</keyword>
<protein>
    <submittedName>
        <fullName evidence="2">Uncharacterized protein</fullName>
    </submittedName>
</protein>
<keyword evidence="1" id="KW-0472">Membrane</keyword>
<proteinExistence type="predicted"/>
<dbReference type="EMBL" id="GBXM01019359">
    <property type="protein sequence ID" value="JAH89218.1"/>
    <property type="molecule type" value="Transcribed_RNA"/>
</dbReference>
<reference evidence="2" key="2">
    <citation type="journal article" date="2015" name="Fish Shellfish Immunol.">
        <title>Early steps in the European eel (Anguilla anguilla)-Vibrio vulnificus interaction in the gills: Role of the RtxA13 toxin.</title>
        <authorList>
            <person name="Callol A."/>
            <person name="Pajuelo D."/>
            <person name="Ebbesson L."/>
            <person name="Teles M."/>
            <person name="MacKenzie S."/>
            <person name="Amaro C."/>
        </authorList>
    </citation>
    <scope>NUCLEOTIDE SEQUENCE</scope>
</reference>
<organism evidence="2">
    <name type="scientific">Anguilla anguilla</name>
    <name type="common">European freshwater eel</name>
    <name type="synonym">Muraena anguilla</name>
    <dbReference type="NCBI Taxonomy" id="7936"/>
    <lineage>
        <taxon>Eukaryota</taxon>
        <taxon>Metazoa</taxon>
        <taxon>Chordata</taxon>
        <taxon>Craniata</taxon>
        <taxon>Vertebrata</taxon>
        <taxon>Euteleostomi</taxon>
        <taxon>Actinopterygii</taxon>
        <taxon>Neopterygii</taxon>
        <taxon>Teleostei</taxon>
        <taxon>Anguilliformes</taxon>
        <taxon>Anguillidae</taxon>
        <taxon>Anguilla</taxon>
    </lineage>
</organism>
<feature type="transmembrane region" description="Helical" evidence="1">
    <location>
        <begin position="12"/>
        <end position="34"/>
    </location>
</feature>
<name>A0A0E9WIA0_ANGAN</name>